<keyword evidence="4" id="KW-0804">Transcription</keyword>
<evidence type="ECO:0000313" key="9">
    <source>
        <dbReference type="Proteomes" id="UP000289132"/>
    </source>
</evidence>
<comment type="similarity">
    <text evidence="1">Belongs to the LysR transcriptional regulatory family.</text>
</comment>
<keyword evidence="9" id="KW-1185">Reference proteome</keyword>
<keyword evidence="3" id="KW-0238">DNA-binding</keyword>
<evidence type="ECO:0000313" key="8">
    <source>
        <dbReference type="Proteomes" id="UP000254504"/>
    </source>
</evidence>
<name>A0AAD0VMD8_9BACT</name>
<dbReference type="PRINTS" id="PR00039">
    <property type="entry name" value="HTHLYSR"/>
</dbReference>
<keyword evidence="2" id="KW-0805">Transcription regulation</keyword>
<dbReference type="AlphaFoldDB" id="A0AAD0VMD8"/>
<dbReference type="InterPro" id="IPR036388">
    <property type="entry name" value="WH-like_DNA-bd_sf"/>
</dbReference>
<dbReference type="InterPro" id="IPR036390">
    <property type="entry name" value="WH_DNA-bd_sf"/>
</dbReference>
<organism evidence="6 8">
    <name type="scientific">Aliarcobacter trophiarum LMG 25534</name>
    <dbReference type="NCBI Taxonomy" id="1032241"/>
    <lineage>
        <taxon>Bacteria</taxon>
        <taxon>Pseudomonadati</taxon>
        <taxon>Campylobacterota</taxon>
        <taxon>Epsilonproteobacteria</taxon>
        <taxon>Campylobacterales</taxon>
        <taxon>Arcobacteraceae</taxon>
        <taxon>Aliarcobacter</taxon>
    </lineage>
</organism>
<dbReference type="InterPro" id="IPR005119">
    <property type="entry name" value="LysR_subst-bd"/>
</dbReference>
<protein>
    <submittedName>
        <fullName evidence="7">LysR family transcriptional regulator</fullName>
    </submittedName>
    <submittedName>
        <fullName evidence="6">Transcriptional regulator, LysR family</fullName>
    </submittedName>
</protein>
<dbReference type="PANTHER" id="PTHR30126">
    <property type="entry name" value="HTH-TYPE TRANSCRIPTIONAL REGULATOR"/>
    <property type="match status" value="1"/>
</dbReference>
<evidence type="ECO:0000256" key="4">
    <source>
        <dbReference type="ARBA" id="ARBA00023163"/>
    </source>
</evidence>
<dbReference type="Proteomes" id="UP000254504">
    <property type="component" value="Chromosome"/>
</dbReference>
<evidence type="ECO:0000313" key="7">
    <source>
        <dbReference type="EMBL" id="RXJ91000.1"/>
    </source>
</evidence>
<dbReference type="Gene3D" id="3.40.190.290">
    <property type="match status" value="1"/>
</dbReference>
<evidence type="ECO:0000256" key="1">
    <source>
        <dbReference type="ARBA" id="ARBA00009437"/>
    </source>
</evidence>
<gene>
    <name evidence="6" type="ORF">ATR_1255</name>
    <name evidence="7" type="ORF">CRU87_07170</name>
</gene>
<evidence type="ECO:0000256" key="2">
    <source>
        <dbReference type="ARBA" id="ARBA00023015"/>
    </source>
</evidence>
<sequence length="294" mass="34237">MTLKELNFFYKLCENSQVTQVANELGISQSAISLAIKSLENSLNEQLFDRVGKKLILNEKGRLFKEKTLFHYLSLIDASHIFEENKLAGNIKIAASKTISNYIMPNIYFDFLSRYKDVKLDISTINSTNIVEKILKSELDIGLIEVDVENSNLIKEKLANDELIVVTSDFNYFKKAFIDSIDKRWILREKGSGTREIFINYIGEISKELDIFMELQEFEEIKTIVLGNKNCVTALSKVAVKKELEEKKLFQIELKNIKLSREFYLIYHKDKTKNLLFNTFKEFIKSRFNENHLL</sequence>
<dbReference type="GO" id="GO:0000976">
    <property type="term" value="F:transcription cis-regulatory region binding"/>
    <property type="evidence" value="ECO:0007669"/>
    <property type="project" value="TreeGrafter"/>
</dbReference>
<dbReference type="SUPFAM" id="SSF46785">
    <property type="entry name" value="Winged helix' DNA-binding domain"/>
    <property type="match status" value="1"/>
</dbReference>
<dbReference type="Pfam" id="PF00126">
    <property type="entry name" value="HTH_1"/>
    <property type="match status" value="1"/>
</dbReference>
<dbReference type="InterPro" id="IPR000847">
    <property type="entry name" value="LysR_HTH_N"/>
</dbReference>
<dbReference type="RefSeq" id="WP_115428614.1">
    <property type="nucleotide sequence ID" value="NZ_CP031367.1"/>
</dbReference>
<evidence type="ECO:0000313" key="6">
    <source>
        <dbReference type="EMBL" id="AXK49114.1"/>
    </source>
</evidence>
<dbReference type="PANTHER" id="PTHR30126:SF39">
    <property type="entry name" value="HTH-TYPE TRANSCRIPTIONAL REGULATOR CYSL"/>
    <property type="match status" value="1"/>
</dbReference>
<evidence type="ECO:0000259" key="5">
    <source>
        <dbReference type="PROSITE" id="PS50931"/>
    </source>
</evidence>
<dbReference type="PROSITE" id="PS50931">
    <property type="entry name" value="HTH_LYSR"/>
    <property type="match status" value="1"/>
</dbReference>
<feature type="domain" description="HTH lysR-type" evidence="5">
    <location>
        <begin position="1"/>
        <end position="58"/>
    </location>
</feature>
<evidence type="ECO:0000256" key="3">
    <source>
        <dbReference type="ARBA" id="ARBA00023125"/>
    </source>
</evidence>
<dbReference type="EMBL" id="CP031367">
    <property type="protein sequence ID" value="AXK49114.1"/>
    <property type="molecule type" value="Genomic_DNA"/>
</dbReference>
<accession>A0AAD0VMD8</accession>
<reference evidence="7 9" key="1">
    <citation type="submission" date="2017-10" db="EMBL/GenBank/DDBJ databases">
        <title>Genomics of the genus Arcobacter.</title>
        <authorList>
            <person name="Perez-Cataluna A."/>
            <person name="Figueras M.J."/>
        </authorList>
    </citation>
    <scope>NUCLEOTIDE SEQUENCE [LARGE SCALE GENOMIC DNA]</scope>
    <source>
        <strain evidence="7 9">LMG 25534</strain>
    </source>
</reference>
<dbReference type="KEGG" id="atp:ATR_1255"/>
<dbReference type="EMBL" id="PDKD01000011">
    <property type="protein sequence ID" value="RXJ91000.1"/>
    <property type="molecule type" value="Genomic_DNA"/>
</dbReference>
<reference evidence="6 8" key="2">
    <citation type="submission" date="2018-07" db="EMBL/GenBank/DDBJ databases">
        <title>Complete genome of the Arcobacter trophiarum type strain LMG 25534.</title>
        <authorList>
            <person name="Miller W.G."/>
            <person name="Yee E."/>
        </authorList>
    </citation>
    <scope>NUCLEOTIDE SEQUENCE [LARGE SCALE GENOMIC DNA]</scope>
    <source>
        <strain evidence="6 8">LMG 25534</strain>
    </source>
</reference>
<dbReference type="Pfam" id="PF03466">
    <property type="entry name" value="LysR_substrate"/>
    <property type="match status" value="1"/>
</dbReference>
<dbReference type="GO" id="GO:0003700">
    <property type="term" value="F:DNA-binding transcription factor activity"/>
    <property type="evidence" value="ECO:0007669"/>
    <property type="project" value="InterPro"/>
</dbReference>
<dbReference type="Proteomes" id="UP000289132">
    <property type="component" value="Unassembled WGS sequence"/>
</dbReference>
<dbReference type="Gene3D" id="1.10.10.10">
    <property type="entry name" value="Winged helix-like DNA-binding domain superfamily/Winged helix DNA-binding domain"/>
    <property type="match status" value="1"/>
</dbReference>
<dbReference type="SUPFAM" id="SSF53850">
    <property type="entry name" value="Periplasmic binding protein-like II"/>
    <property type="match status" value="1"/>
</dbReference>
<proteinExistence type="inferred from homology"/>